<proteinExistence type="predicted"/>
<gene>
    <name evidence="3" type="ORF">GPLA_4347</name>
</gene>
<evidence type="ECO:0000256" key="1">
    <source>
        <dbReference type="SAM" id="Phobius"/>
    </source>
</evidence>
<evidence type="ECO:0000313" key="4">
    <source>
        <dbReference type="Proteomes" id="UP000006322"/>
    </source>
</evidence>
<dbReference type="EMBL" id="BAER01000127">
    <property type="protein sequence ID" value="GAC35226.1"/>
    <property type="molecule type" value="Genomic_DNA"/>
</dbReference>
<dbReference type="Pfam" id="PF13473">
    <property type="entry name" value="Cupredoxin_1"/>
    <property type="match status" value="1"/>
</dbReference>
<name>K6ZGT6_9ALTE</name>
<evidence type="ECO:0000313" key="3">
    <source>
        <dbReference type="EMBL" id="GAC35226.1"/>
    </source>
</evidence>
<protein>
    <recommendedName>
        <fullName evidence="2">EfeO-type cupredoxin-like domain-containing protein</fullName>
    </recommendedName>
</protein>
<dbReference type="OrthoDB" id="9800141at2"/>
<comment type="caution">
    <text evidence="3">The sequence shown here is derived from an EMBL/GenBank/DDBJ whole genome shotgun (WGS) entry which is preliminary data.</text>
</comment>
<keyword evidence="1" id="KW-1133">Transmembrane helix</keyword>
<dbReference type="Gene3D" id="2.60.40.420">
    <property type="entry name" value="Cupredoxins - blue copper proteins"/>
    <property type="match status" value="1"/>
</dbReference>
<organism evidence="3 4">
    <name type="scientific">Paraglaciecola polaris LMG 21857</name>
    <dbReference type="NCBI Taxonomy" id="1129793"/>
    <lineage>
        <taxon>Bacteria</taxon>
        <taxon>Pseudomonadati</taxon>
        <taxon>Pseudomonadota</taxon>
        <taxon>Gammaproteobacteria</taxon>
        <taxon>Alteromonadales</taxon>
        <taxon>Alteromonadaceae</taxon>
        <taxon>Paraglaciecola</taxon>
    </lineage>
</organism>
<dbReference type="SUPFAM" id="SSF49503">
    <property type="entry name" value="Cupredoxins"/>
    <property type="match status" value="1"/>
</dbReference>
<keyword evidence="1" id="KW-0812">Transmembrane</keyword>
<sequence length="117" mass="13061">MMWINLAGLGLILLIVWWFWMYKSPNVAMQDGVIEIVIKDGVYQPSTIKIAANKDTAITFTRVDASSCSETLLIPDLDINATLPLNKKVSVSIPASLPGRYAFHCQMKMYLGELIVE</sequence>
<dbReference type="STRING" id="1129793.GPLA_4347"/>
<keyword evidence="1" id="KW-0472">Membrane</keyword>
<dbReference type="Proteomes" id="UP000006322">
    <property type="component" value="Unassembled WGS sequence"/>
</dbReference>
<dbReference type="RefSeq" id="WP_007106989.1">
    <property type="nucleotide sequence ID" value="NZ_BAER01000127.1"/>
</dbReference>
<keyword evidence="4" id="KW-1185">Reference proteome</keyword>
<accession>K6ZGT6</accession>
<dbReference type="InterPro" id="IPR028096">
    <property type="entry name" value="EfeO_Cupredoxin"/>
</dbReference>
<dbReference type="InterPro" id="IPR008972">
    <property type="entry name" value="Cupredoxin"/>
</dbReference>
<reference evidence="4" key="1">
    <citation type="journal article" date="2014" name="Environ. Microbiol.">
        <title>Comparative genomics of the marine bacterial genus Glaciecola reveals the high degree of genomic diversity and genomic characteristic for cold adaptation.</title>
        <authorList>
            <person name="Qin Q.L."/>
            <person name="Xie B.B."/>
            <person name="Yu Y."/>
            <person name="Shu Y.L."/>
            <person name="Rong J.C."/>
            <person name="Zhang Y.J."/>
            <person name="Zhao D.L."/>
            <person name="Chen X.L."/>
            <person name="Zhang X.Y."/>
            <person name="Chen B."/>
            <person name="Zhou B.C."/>
            <person name="Zhang Y.Z."/>
        </authorList>
    </citation>
    <scope>NUCLEOTIDE SEQUENCE [LARGE SCALE GENOMIC DNA]</scope>
    <source>
        <strain evidence="4">LMG 21857</strain>
    </source>
</reference>
<feature type="transmembrane region" description="Helical" evidence="1">
    <location>
        <begin position="6"/>
        <end position="22"/>
    </location>
</feature>
<dbReference type="AlphaFoldDB" id="K6ZGT6"/>
<feature type="domain" description="EfeO-type cupredoxin-like" evidence="2">
    <location>
        <begin position="12"/>
        <end position="116"/>
    </location>
</feature>
<evidence type="ECO:0000259" key="2">
    <source>
        <dbReference type="Pfam" id="PF13473"/>
    </source>
</evidence>